<evidence type="ECO:0000313" key="3">
    <source>
        <dbReference type="Proteomes" id="UP000321062"/>
    </source>
</evidence>
<dbReference type="Proteomes" id="UP000321062">
    <property type="component" value="Chromosome"/>
</dbReference>
<gene>
    <name evidence="2" type="ORF">FNA67_12750</name>
</gene>
<feature type="chain" id="PRO_5022992344" description="Type VI secretion system-associated protein TagO" evidence="1">
    <location>
        <begin position="24"/>
        <end position="213"/>
    </location>
</feature>
<accession>A0A5B9DNM5</accession>
<organism evidence="2 3">
    <name type="scientific">Paradevosia tibetensis</name>
    <dbReference type="NCBI Taxonomy" id="1447062"/>
    <lineage>
        <taxon>Bacteria</taxon>
        <taxon>Pseudomonadati</taxon>
        <taxon>Pseudomonadota</taxon>
        <taxon>Alphaproteobacteria</taxon>
        <taxon>Hyphomicrobiales</taxon>
        <taxon>Devosiaceae</taxon>
        <taxon>Paradevosia</taxon>
    </lineage>
</organism>
<name>A0A5B9DNM5_9HYPH</name>
<dbReference type="EMBL" id="CP041690">
    <property type="protein sequence ID" value="QEE20991.1"/>
    <property type="molecule type" value="Genomic_DNA"/>
</dbReference>
<reference evidence="2 3" key="1">
    <citation type="journal article" date="2015" name="Int. J. Syst. Evol. Microbiol.">
        <title>Youhaiella tibetensis gen. nov., sp. nov., isolated from subsurface sediment.</title>
        <authorList>
            <person name="Wang Y.X."/>
            <person name="Huang F.Q."/>
            <person name="Nogi Y."/>
            <person name="Pang S.J."/>
            <person name="Wang P.K."/>
            <person name="Lv J."/>
        </authorList>
    </citation>
    <scope>NUCLEOTIDE SEQUENCE [LARGE SCALE GENOMIC DNA]</scope>
    <source>
        <strain evidence="3">fig4</strain>
    </source>
</reference>
<keyword evidence="1" id="KW-0732">Signal</keyword>
<dbReference type="AlphaFoldDB" id="A0A5B9DNM5"/>
<proteinExistence type="predicted"/>
<dbReference type="Pfam" id="PF11319">
    <property type="entry name" value="VasI"/>
    <property type="match status" value="1"/>
</dbReference>
<sequence length="213" mass="22380">MKRTLALLALVPILTATGGAAQAQPVATGQSCARIDDEAKRLLCYDLVFRTGVPGVDPSAPPPQKAATLDDTLVEGWPLTTAPSPTGKGTFMTLTNISPEPMTDSDQSAKLTISCAGTNSSLSFWFPGRYMSSDNRVLEASYDGGKTEKYDVGGYDSQMSLSGPKSIPVIKQLMAANKVKVSATPSSGPKFSAEFDLAGLTKAVTPIREACGW</sequence>
<dbReference type="PROSITE" id="PS51257">
    <property type="entry name" value="PROKAR_LIPOPROTEIN"/>
    <property type="match status" value="1"/>
</dbReference>
<dbReference type="RefSeq" id="WP_147656288.1">
    <property type="nucleotide sequence ID" value="NZ_BMFM01000001.1"/>
</dbReference>
<protein>
    <recommendedName>
        <fullName evidence="4">Type VI secretion system-associated protein TagO</fullName>
    </recommendedName>
</protein>
<evidence type="ECO:0008006" key="4">
    <source>
        <dbReference type="Google" id="ProtNLM"/>
    </source>
</evidence>
<evidence type="ECO:0000313" key="2">
    <source>
        <dbReference type="EMBL" id="QEE20991.1"/>
    </source>
</evidence>
<dbReference type="InterPro" id="IPR017738">
    <property type="entry name" value="T6SS-assoc_VCA0118"/>
</dbReference>
<dbReference type="KEGG" id="yti:FNA67_12750"/>
<evidence type="ECO:0000256" key="1">
    <source>
        <dbReference type="SAM" id="SignalP"/>
    </source>
</evidence>
<feature type="signal peptide" evidence="1">
    <location>
        <begin position="1"/>
        <end position="23"/>
    </location>
</feature>
<dbReference type="OrthoDB" id="7946850at2"/>
<keyword evidence="3" id="KW-1185">Reference proteome</keyword>